<evidence type="ECO:0000256" key="2">
    <source>
        <dbReference type="ARBA" id="ARBA00012544"/>
    </source>
</evidence>
<dbReference type="WBParaSite" id="NBR_0000735001-mRNA-1">
    <property type="protein sequence ID" value="NBR_0000735001-mRNA-1"/>
    <property type="gene ID" value="NBR_0000735001"/>
</dbReference>
<evidence type="ECO:0000256" key="4">
    <source>
        <dbReference type="ARBA" id="ARBA00022679"/>
    </source>
</evidence>
<dbReference type="OMA" id="HRVWAAY"/>
<dbReference type="AlphaFoldDB" id="A0A158QXT2"/>
<gene>
    <name evidence="7" type="ORF">NBR_LOCUS7351</name>
</gene>
<evidence type="ECO:0000313" key="7">
    <source>
        <dbReference type="EMBL" id="VDL70940.1"/>
    </source>
</evidence>
<accession>A0A158QXT2</accession>
<evidence type="ECO:0000313" key="9">
    <source>
        <dbReference type="WBParaSite" id="NBR_0000735001-mRNA-1"/>
    </source>
</evidence>
<keyword evidence="5" id="KW-0732">Signal</keyword>
<keyword evidence="3" id="KW-0328">Glycosyltransferase</keyword>
<dbReference type="EC" id="2.4.1.17" evidence="2"/>
<dbReference type="PANTHER" id="PTHR48043">
    <property type="entry name" value="EG:EG0003.4 PROTEIN-RELATED"/>
    <property type="match status" value="1"/>
</dbReference>
<reference evidence="9" key="1">
    <citation type="submission" date="2016-04" db="UniProtKB">
        <authorList>
            <consortium name="WormBaseParasite"/>
        </authorList>
    </citation>
    <scope>IDENTIFICATION</scope>
</reference>
<organism evidence="9">
    <name type="scientific">Nippostrongylus brasiliensis</name>
    <name type="common">Rat hookworm</name>
    <dbReference type="NCBI Taxonomy" id="27835"/>
    <lineage>
        <taxon>Eukaryota</taxon>
        <taxon>Metazoa</taxon>
        <taxon>Ecdysozoa</taxon>
        <taxon>Nematoda</taxon>
        <taxon>Chromadorea</taxon>
        <taxon>Rhabditida</taxon>
        <taxon>Rhabditina</taxon>
        <taxon>Rhabditomorpha</taxon>
        <taxon>Strongyloidea</taxon>
        <taxon>Heligmosomidae</taxon>
        <taxon>Nippostrongylus</taxon>
    </lineage>
</organism>
<dbReference type="Pfam" id="PF00201">
    <property type="entry name" value="UDPGT"/>
    <property type="match status" value="1"/>
</dbReference>
<dbReference type="Proteomes" id="UP000271162">
    <property type="component" value="Unassembled WGS sequence"/>
</dbReference>
<evidence type="ECO:0000256" key="1">
    <source>
        <dbReference type="ARBA" id="ARBA00009995"/>
    </source>
</evidence>
<keyword evidence="4" id="KW-0808">Transferase</keyword>
<evidence type="ECO:0000313" key="8">
    <source>
        <dbReference type="Proteomes" id="UP000271162"/>
    </source>
</evidence>
<protein>
    <recommendedName>
        <fullName evidence="2">glucuronosyltransferase</fullName>
        <ecNumber evidence="2">2.4.1.17</ecNumber>
    </recommendedName>
</protein>
<comment type="similarity">
    <text evidence="1">Belongs to the UDP-glycosyltransferase family.</text>
</comment>
<dbReference type="InterPro" id="IPR050271">
    <property type="entry name" value="UDP-glycosyltransferase"/>
</dbReference>
<dbReference type="InterPro" id="IPR002213">
    <property type="entry name" value="UDP_glucos_trans"/>
</dbReference>
<dbReference type="GO" id="GO:0015020">
    <property type="term" value="F:glucuronosyltransferase activity"/>
    <property type="evidence" value="ECO:0007669"/>
    <property type="project" value="UniProtKB-EC"/>
</dbReference>
<name>A0A158QXT2_NIPBR</name>
<proteinExistence type="inferred from homology"/>
<dbReference type="Gene3D" id="3.40.50.2000">
    <property type="entry name" value="Glycogen Phosphorylase B"/>
    <property type="match status" value="1"/>
</dbReference>
<reference evidence="7 8" key="2">
    <citation type="submission" date="2018-11" db="EMBL/GenBank/DDBJ databases">
        <authorList>
            <consortium name="Pathogen Informatics"/>
        </authorList>
    </citation>
    <scope>NUCLEOTIDE SEQUENCE [LARGE SCALE GENOMIC DNA]</scope>
</reference>
<dbReference type="SUPFAM" id="SSF53756">
    <property type="entry name" value="UDP-Glycosyltransferase/glycogen phosphorylase"/>
    <property type="match status" value="1"/>
</dbReference>
<keyword evidence="8" id="KW-1185">Reference proteome</keyword>
<dbReference type="EMBL" id="UYSL01019882">
    <property type="protein sequence ID" value="VDL70940.1"/>
    <property type="molecule type" value="Genomic_DNA"/>
</dbReference>
<comment type="catalytic activity">
    <reaction evidence="6">
        <text>glucuronate acceptor + UDP-alpha-D-glucuronate = acceptor beta-D-glucuronoside + UDP + H(+)</text>
        <dbReference type="Rhea" id="RHEA:21032"/>
        <dbReference type="ChEBI" id="CHEBI:15378"/>
        <dbReference type="ChEBI" id="CHEBI:58052"/>
        <dbReference type="ChEBI" id="CHEBI:58223"/>
        <dbReference type="ChEBI" id="CHEBI:132367"/>
        <dbReference type="ChEBI" id="CHEBI:132368"/>
        <dbReference type="EC" id="2.4.1.17"/>
    </reaction>
</comment>
<sequence>MPQGRSHTGSYMALINKLKDAGHHVSLYMEAYPDEMNFGLDDLILRIKDEANPFANEEYELFQWTQDFGVTSIAHNVLMSSTHIDSGSGSMRAYGVNFALTPRHFMPVHDAEFIPESFYYRAVGTFEWITNFILNHIIIAESAKSALTPVLPHFSFLEYQKSAVSVLTDMPFDLIGPSPKTNELLDYGSYCPSPKPLTGELLEFVSDPKSKGTILVAFGEVVVALSGTILNWGRVPEEKFTAVLEAFNSLEDYRIVWSYNGKAMTMQPHIFASEWIPQVDVLYDNRTVLFFNHGGLKRLVS</sequence>
<dbReference type="STRING" id="27835.A0A158QXT2"/>
<evidence type="ECO:0000256" key="5">
    <source>
        <dbReference type="ARBA" id="ARBA00022729"/>
    </source>
</evidence>
<dbReference type="PANTHER" id="PTHR48043:SF62">
    <property type="entry name" value="GLUCURONOSYLTRANSFERASE"/>
    <property type="match status" value="1"/>
</dbReference>
<evidence type="ECO:0000256" key="3">
    <source>
        <dbReference type="ARBA" id="ARBA00022676"/>
    </source>
</evidence>
<evidence type="ECO:0000256" key="6">
    <source>
        <dbReference type="ARBA" id="ARBA00047475"/>
    </source>
</evidence>